<dbReference type="AlphaFoldDB" id="A0A402A6V8"/>
<feature type="domain" description="AB hydrolase-1" evidence="1">
    <location>
        <begin position="95"/>
        <end position="273"/>
    </location>
</feature>
<evidence type="ECO:0000259" key="1">
    <source>
        <dbReference type="Pfam" id="PF00561"/>
    </source>
</evidence>
<dbReference type="InterPro" id="IPR029058">
    <property type="entry name" value="AB_hydrolase_fold"/>
</dbReference>
<comment type="caution">
    <text evidence="2">The sequence shown here is derived from an EMBL/GenBank/DDBJ whole genome shotgun (WGS) entry which is preliminary data.</text>
</comment>
<protein>
    <recommendedName>
        <fullName evidence="1">AB hydrolase-1 domain-containing protein</fullName>
    </recommendedName>
</protein>
<dbReference type="PRINTS" id="PR00111">
    <property type="entry name" value="ABHYDROLASE"/>
</dbReference>
<dbReference type="OrthoDB" id="4533875at2"/>
<sequence>MNTIVRELYKDVLADQIERLQDFRTTHSLTQTRIGKTTWNYLVCGKGDKTVVVLPGDERRGDLLFPLIQAWEQHYRLIYPSFPAVPTIQQLVEGLAAVLEKEQVRSINLLGVSFGGSVAQCFVRKYPQLVAKLILQNTTVPQPELAVAVRAIERVTTFMPGGTARSLLKQMLRQVVEAPQEEQAFWQAYIQELIGHHLTKKDALALLRGTIDYRQNYRFAPDDLAAWAGKVLILESQDDRPITPGMRAALKNAYPQARVETFPQGGHTPYLLHKERYLSIVEGFLDEKLPE</sequence>
<keyword evidence="3" id="KW-1185">Reference proteome</keyword>
<name>A0A402A6V8_9CHLR</name>
<dbReference type="Gene3D" id="3.40.50.1820">
    <property type="entry name" value="alpha/beta hydrolase"/>
    <property type="match status" value="1"/>
</dbReference>
<dbReference type="PANTHER" id="PTHR43798:SF33">
    <property type="entry name" value="HYDROLASE, PUTATIVE (AFU_ORTHOLOGUE AFUA_2G14860)-RELATED"/>
    <property type="match status" value="1"/>
</dbReference>
<dbReference type="InterPro" id="IPR000073">
    <property type="entry name" value="AB_hydrolase_1"/>
</dbReference>
<dbReference type="RefSeq" id="WP_126582408.1">
    <property type="nucleotide sequence ID" value="NZ_BIFR01000002.1"/>
</dbReference>
<evidence type="ECO:0000313" key="3">
    <source>
        <dbReference type="Proteomes" id="UP000287352"/>
    </source>
</evidence>
<reference evidence="3" key="1">
    <citation type="submission" date="2018-12" db="EMBL/GenBank/DDBJ databases">
        <title>Tengunoibacter tsumagoiensis gen. nov., sp. nov., Dictyobacter kobayashii sp. nov., D. alpinus sp. nov., and D. joshuensis sp. nov. and description of Dictyobacteraceae fam. nov. within the order Ktedonobacterales isolated from Tengu-no-mugimeshi.</title>
        <authorList>
            <person name="Wang C.M."/>
            <person name="Zheng Y."/>
            <person name="Sakai Y."/>
            <person name="Toyoda A."/>
            <person name="Minakuchi Y."/>
            <person name="Abe K."/>
            <person name="Yokota A."/>
            <person name="Yabe S."/>
        </authorList>
    </citation>
    <scope>NUCLEOTIDE SEQUENCE [LARGE SCALE GENOMIC DNA]</scope>
    <source>
        <strain evidence="3">Uno3</strain>
    </source>
</reference>
<accession>A0A402A6V8</accession>
<dbReference type="PANTHER" id="PTHR43798">
    <property type="entry name" value="MONOACYLGLYCEROL LIPASE"/>
    <property type="match status" value="1"/>
</dbReference>
<dbReference type="GO" id="GO:0046464">
    <property type="term" value="P:acylglycerol catabolic process"/>
    <property type="evidence" value="ECO:0007669"/>
    <property type="project" value="TreeGrafter"/>
</dbReference>
<dbReference type="SUPFAM" id="SSF53474">
    <property type="entry name" value="alpha/beta-Hydrolases"/>
    <property type="match status" value="1"/>
</dbReference>
<gene>
    <name evidence="2" type="ORF">KTT_47390</name>
</gene>
<dbReference type="InterPro" id="IPR050266">
    <property type="entry name" value="AB_hydrolase_sf"/>
</dbReference>
<dbReference type="GO" id="GO:0047372">
    <property type="term" value="F:monoacylglycerol lipase activity"/>
    <property type="evidence" value="ECO:0007669"/>
    <property type="project" value="TreeGrafter"/>
</dbReference>
<dbReference type="Pfam" id="PF00561">
    <property type="entry name" value="Abhydrolase_1"/>
    <property type="match status" value="1"/>
</dbReference>
<dbReference type="GO" id="GO:0016020">
    <property type="term" value="C:membrane"/>
    <property type="evidence" value="ECO:0007669"/>
    <property type="project" value="TreeGrafter"/>
</dbReference>
<dbReference type="EMBL" id="BIFR01000002">
    <property type="protein sequence ID" value="GCE14880.1"/>
    <property type="molecule type" value="Genomic_DNA"/>
</dbReference>
<dbReference type="Proteomes" id="UP000287352">
    <property type="component" value="Unassembled WGS sequence"/>
</dbReference>
<proteinExistence type="predicted"/>
<organism evidence="2 3">
    <name type="scientific">Tengunoibacter tsumagoiensis</name>
    <dbReference type="NCBI Taxonomy" id="2014871"/>
    <lineage>
        <taxon>Bacteria</taxon>
        <taxon>Bacillati</taxon>
        <taxon>Chloroflexota</taxon>
        <taxon>Ktedonobacteria</taxon>
        <taxon>Ktedonobacterales</taxon>
        <taxon>Dictyobacteraceae</taxon>
        <taxon>Tengunoibacter</taxon>
    </lineage>
</organism>
<evidence type="ECO:0000313" key="2">
    <source>
        <dbReference type="EMBL" id="GCE14880.1"/>
    </source>
</evidence>